<accession>A0A0F9L0U3</accession>
<proteinExistence type="predicted"/>
<organism evidence="1">
    <name type="scientific">marine sediment metagenome</name>
    <dbReference type="NCBI Taxonomy" id="412755"/>
    <lineage>
        <taxon>unclassified sequences</taxon>
        <taxon>metagenomes</taxon>
        <taxon>ecological metagenomes</taxon>
    </lineage>
</organism>
<name>A0A0F9L0U3_9ZZZZ</name>
<comment type="caution">
    <text evidence="1">The sequence shown here is derived from an EMBL/GenBank/DDBJ whole genome shotgun (WGS) entry which is preliminary data.</text>
</comment>
<dbReference type="AlphaFoldDB" id="A0A0F9L0U3"/>
<dbReference type="EMBL" id="LAZR01013548">
    <property type="protein sequence ID" value="KKM21445.1"/>
    <property type="molecule type" value="Genomic_DNA"/>
</dbReference>
<protein>
    <submittedName>
        <fullName evidence="1">Uncharacterized protein</fullName>
    </submittedName>
</protein>
<gene>
    <name evidence="1" type="ORF">LCGC14_1635280</name>
</gene>
<sequence length="70" mass="7973">MNDEKKYLGELVSHVERHLSEIDRIMKLPESDKRGGLIAQTCNNLNMTKDIAKRFGLGLDFNGKKLKEGK</sequence>
<evidence type="ECO:0000313" key="1">
    <source>
        <dbReference type="EMBL" id="KKM21445.1"/>
    </source>
</evidence>
<reference evidence="1" key="1">
    <citation type="journal article" date="2015" name="Nature">
        <title>Complex archaea that bridge the gap between prokaryotes and eukaryotes.</title>
        <authorList>
            <person name="Spang A."/>
            <person name="Saw J.H."/>
            <person name="Jorgensen S.L."/>
            <person name="Zaremba-Niedzwiedzka K."/>
            <person name="Martijn J."/>
            <person name="Lind A.E."/>
            <person name="van Eijk R."/>
            <person name="Schleper C."/>
            <person name="Guy L."/>
            <person name="Ettema T.J."/>
        </authorList>
    </citation>
    <scope>NUCLEOTIDE SEQUENCE</scope>
</reference>